<dbReference type="EMBL" id="AFFK01019017">
    <property type="status" value="NOT_ANNOTATED_CDS"/>
    <property type="molecule type" value="Genomic_DNA"/>
</dbReference>
<sequence>MWEKSPYNTILEFRCEPNFVLNRSELFELMIKEQIQELWPEVLSFVKMGIHRRFLQDSHENVCKYCMNEVIRPMLLKSQEKKPFFKKKLPEERSADQLHELVSKCATMAFGSALCEVFFKWLVANYVDDNCQCYWTIPAEYLDPKFKPRLLEEFLVIQWKGNLSKLLGVAKDQVPWVTKLLNGNKDQIFGEDEDKNAYKYNSAKFLQEVVEYIHNKNRNRRNVTGDNGDGEEISTKKTFVPKAFALKPSNSNTMEAKKFRQCSYCKAYEEGSRKFKKCKRCVDEKWKETRYYCDAVCQIDDWYQVHHEEHTRYKEHKLVKTGIIGKTPCDSILQFGCGPNYVLNRLKLFELMIKEQGEIFWFRFWLNFCLFPGSFDLAAVLSMTQSNILQKMFENSCKIAFGAALCAVFYEWLNADSMKTNDVYWTLPKEYLQPNYQPGPLETYIVNKWKSNLFLLLNVEETTLPWIQALLNDNQSFCNDNTKDEFRKYNDSSRYVAKISEFMEMRGNQRISLIQYADEKPNNLEFNDTKM</sequence>
<evidence type="ECO:0008006" key="3">
    <source>
        <dbReference type="Google" id="ProtNLM"/>
    </source>
</evidence>
<evidence type="ECO:0000313" key="1">
    <source>
        <dbReference type="EnsemblMetazoa" id="SMAR004186-PA"/>
    </source>
</evidence>
<proteinExistence type="predicted"/>
<organism evidence="1 2">
    <name type="scientific">Strigamia maritima</name>
    <name type="common">European centipede</name>
    <name type="synonym">Geophilus maritimus</name>
    <dbReference type="NCBI Taxonomy" id="126957"/>
    <lineage>
        <taxon>Eukaryota</taxon>
        <taxon>Metazoa</taxon>
        <taxon>Ecdysozoa</taxon>
        <taxon>Arthropoda</taxon>
        <taxon>Myriapoda</taxon>
        <taxon>Chilopoda</taxon>
        <taxon>Pleurostigmophora</taxon>
        <taxon>Geophilomorpha</taxon>
        <taxon>Linotaeniidae</taxon>
        <taxon>Strigamia</taxon>
    </lineage>
</organism>
<dbReference type="eggNOG" id="ENOG502S1UW">
    <property type="taxonomic scope" value="Eukaryota"/>
</dbReference>
<reference evidence="1" key="2">
    <citation type="submission" date="2015-02" db="UniProtKB">
        <authorList>
            <consortium name="EnsemblMetazoa"/>
        </authorList>
    </citation>
    <scope>IDENTIFICATION</scope>
</reference>
<reference evidence="2" key="1">
    <citation type="submission" date="2011-05" db="EMBL/GenBank/DDBJ databases">
        <authorList>
            <person name="Richards S.R."/>
            <person name="Qu J."/>
            <person name="Jiang H."/>
            <person name="Jhangiani S.N."/>
            <person name="Agravi P."/>
            <person name="Goodspeed R."/>
            <person name="Gross S."/>
            <person name="Mandapat C."/>
            <person name="Jackson L."/>
            <person name="Mathew T."/>
            <person name="Pu L."/>
            <person name="Thornton R."/>
            <person name="Saada N."/>
            <person name="Wilczek-Boney K.B."/>
            <person name="Lee S."/>
            <person name="Kovar C."/>
            <person name="Wu Y."/>
            <person name="Scherer S.E."/>
            <person name="Worley K.C."/>
            <person name="Muzny D.M."/>
            <person name="Gibbs R."/>
        </authorList>
    </citation>
    <scope>NUCLEOTIDE SEQUENCE</scope>
    <source>
        <strain evidence="2">Brora</strain>
    </source>
</reference>
<dbReference type="PhylomeDB" id="T1ISU9"/>
<dbReference type="Proteomes" id="UP000014500">
    <property type="component" value="Unassembled WGS sequence"/>
</dbReference>
<name>T1ISU9_STRMM</name>
<dbReference type="AlphaFoldDB" id="T1ISU9"/>
<dbReference type="EnsemblMetazoa" id="SMAR004186-RA">
    <property type="protein sequence ID" value="SMAR004186-PA"/>
    <property type="gene ID" value="SMAR004186"/>
</dbReference>
<keyword evidence="2" id="KW-1185">Reference proteome</keyword>
<accession>T1ISU9</accession>
<dbReference type="HOGENOM" id="CLU_513232_0_0_1"/>
<dbReference type="STRING" id="126957.T1ISU9"/>
<evidence type="ECO:0000313" key="2">
    <source>
        <dbReference type="Proteomes" id="UP000014500"/>
    </source>
</evidence>
<protein>
    <recommendedName>
        <fullName evidence="3">MYND-type domain-containing protein</fullName>
    </recommendedName>
</protein>